<dbReference type="PROSITE" id="PS51039">
    <property type="entry name" value="ZF_AN1"/>
    <property type="match status" value="1"/>
</dbReference>
<dbReference type="InterPro" id="IPR035896">
    <property type="entry name" value="AN1-like_Znf"/>
</dbReference>
<feature type="domain" description="AN1-type" evidence="6">
    <location>
        <begin position="4"/>
        <end position="51"/>
    </location>
</feature>
<dbReference type="PANTHER" id="PTHR14677:SF20">
    <property type="entry name" value="ZINC FINGER AN1-TYPE CONTAINING 2A-RELATED"/>
    <property type="match status" value="1"/>
</dbReference>
<dbReference type="SMART" id="SM00154">
    <property type="entry name" value="ZnF_AN1"/>
    <property type="match status" value="2"/>
</dbReference>
<dbReference type="Proteomes" id="UP000813824">
    <property type="component" value="Unassembled WGS sequence"/>
</dbReference>
<reference evidence="7" key="1">
    <citation type="journal article" date="2021" name="New Phytol.">
        <title>Evolutionary innovations through gain and loss of genes in the ectomycorrhizal Boletales.</title>
        <authorList>
            <person name="Wu G."/>
            <person name="Miyauchi S."/>
            <person name="Morin E."/>
            <person name="Kuo A."/>
            <person name="Drula E."/>
            <person name="Varga T."/>
            <person name="Kohler A."/>
            <person name="Feng B."/>
            <person name="Cao Y."/>
            <person name="Lipzen A."/>
            <person name="Daum C."/>
            <person name="Hundley H."/>
            <person name="Pangilinan J."/>
            <person name="Johnson J."/>
            <person name="Barry K."/>
            <person name="LaButti K."/>
            <person name="Ng V."/>
            <person name="Ahrendt S."/>
            <person name="Min B."/>
            <person name="Choi I.G."/>
            <person name="Park H."/>
            <person name="Plett J.M."/>
            <person name="Magnuson J."/>
            <person name="Spatafora J.W."/>
            <person name="Nagy L.G."/>
            <person name="Henrissat B."/>
            <person name="Grigoriev I.V."/>
            <person name="Yang Z.L."/>
            <person name="Xu J."/>
            <person name="Martin F.M."/>
        </authorList>
    </citation>
    <scope>NUCLEOTIDE SEQUENCE</scope>
    <source>
        <strain evidence="7">KKN 215</strain>
    </source>
</reference>
<keyword evidence="1" id="KW-0479">Metal-binding</keyword>
<evidence type="ECO:0000256" key="1">
    <source>
        <dbReference type="ARBA" id="ARBA00022723"/>
    </source>
</evidence>
<evidence type="ECO:0000256" key="4">
    <source>
        <dbReference type="PROSITE-ProRule" id="PRU00449"/>
    </source>
</evidence>
<dbReference type="OrthoDB" id="431929at2759"/>
<evidence type="ECO:0000259" key="6">
    <source>
        <dbReference type="PROSITE" id="PS51039"/>
    </source>
</evidence>
<dbReference type="InterPro" id="IPR000058">
    <property type="entry name" value="Znf_AN1"/>
</dbReference>
<dbReference type="GO" id="GO:0008270">
    <property type="term" value="F:zinc ion binding"/>
    <property type="evidence" value="ECO:0007669"/>
    <property type="project" value="UniProtKB-KW"/>
</dbReference>
<comment type="caution">
    <text evidence="7">The sequence shown here is derived from an EMBL/GenBank/DDBJ whole genome shotgun (WGS) entry which is preliminary data.</text>
</comment>
<evidence type="ECO:0000256" key="2">
    <source>
        <dbReference type="ARBA" id="ARBA00022771"/>
    </source>
</evidence>
<keyword evidence="8" id="KW-1185">Reference proteome</keyword>
<protein>
    <recommendedName>
        <fullName evidence="6">AN1-type domain-containing protein</fullName>
    </recommendedName>
</protein>
<dbReference type="PANTHER" id="PTHR14677">
    <property type="entry name" value="ARSENITE INDUCUBLE RNA ASSOCIATED PROTEIN AIP-1-RELATED"/>
    <property type="match status" value="1"/>
</dbReference>
<dbReference type="AlphaFoldDB" id="A0A8K0UTB8"/>
<dbReference type="Pfam" id="PF01428">
    <property type="entry name" value="zf-AN1"/>
    <property type="match status" value="1"/>
</dbReference>
<accession>A0A8K0UTB8</accession>
<evidence type="ECO:0000313" key="8">
    <source>
        <dbReference type="Proteomes" id="UP000813824"/>
    </source>
</evidence>
<sequence>MDVPAIGAHCSLSSCNLNDFLPIKCKCGHLFCKDHIFAEAHSCTAAVSRGQSASETVPSEKLQRCALETCKKPSLEAFVSSSTRADSEGRSAALCSGCSKAFCADHREQIAHACVPLKKDDGASSTKNAKARELLNKHFASPPSSSTNAKTSSMKVTDPKKLAQIKQVQLLKMRHKAKPGDPRDKPSSVAIDQRLHLQVTKENEPTPTPFWFRKTTVTGRAIDLLANHLQMSSSTKALYLIKAGGDESLMLNNSSPLADQLDDGSHVILSHEEAK</sequence>
<keyword evidence="2 4" id="KW-0863">Zinc-finger</keyword>
<feature type="compositionally biased region" description="Polar residues" evidence="5">
    <location>
        <begin position="142"/>
        <end position="155"/>
    </location>
</feature>
<evidence type="ECO:0000256" key="5">
    <source>
        <dbReference type="SAM" id="MobiDB-lite"/>
    </source>
</evidence>
<dbReference type="Gene3D" id="4.10.1110.10">
    <property type="entry name" value="AN1-like Zinc finger"/>
    <property type="match status" value="2"/>
</dbReference>
<proteinExistence type="predicted"/>
<evidence type="ECO:0000256" key="3">
    <source>
        <dbReference type="ARBA" id="ARBA00022833"/>
    </source>
</evidence>
<dbReference type="GO" id="GO:0005737">
    <property type="term" value="C:cytoplasm"/>
    <property type="evidence" value="ECO:0007669"/>
    <property type="project" value="TreeGrafter"/>
</dbReference>
<dbReference type="EMBL" id="JAEVFJ010000008">
    <property type="protein sequence ID" value="KAH8102830.1"/>
    <property type="molecule type" value="Genomic_DNA"/>
</dbReference>
<dbReference type="SUPFAM" id="SSF118310">
    <property type="entry name" value="AN1-like Zinc finger"/>
    <property type="match status" value="2"/>
</dbReference>
<keyword evidence="3" id="KW-0862">Zinc</keyword>
<feature type="region of interest" description="Disordered" evidence="5">
    <location>
        <begin position="136"/>
        <end position="159"/>
    </location>
</feature>
<gene>
    <name evidence="7" type="ORF">BXZ70DRAFT_1006023</name>
</gene>
<evidence type="ECO:0000313" key="7">
    <source>
        <dbReference type="EMBL" id="KAH8102830.1"/>
    </source>
</evidence>
<organism evidence="7 8">
    <name type="scientific">Cristinia sonorae</name>
    <dbReference type="NCBI Taxonomy" id="1940300"/>
    <lineage>
        <taxon>Eukaryota</taxon>
        <taxon>Fungi</taxon>
        <taxon>Dikarya</taxon>
        <taxon>Basidiomycota</taxon>
        <taxon>Agaricomycotina</taxon>
        <taxon>Agaricomycetes</taxon>
        <taxon>Agaricomycetidae</taxon>
        <taxon>Agaricales</taxon>
        <taxon>Pleurotineae</taxon>
        <taxon>Stephanosporaceae</taxon>
        <taxon>Cristinia</taxon>
    </lineage>
</organism>
<name>A0A8K0UTB8_9AGAR</name>